<evidence type="ECO:0000259" key="2">
    <source>
        <dbReference type="Pfam" id="PF03787"/>
    </source>
</evidence>
<dbReference type="Proteomes" id="UP001525961">
    <property type="component" value="Unassembled WGS sequence"/>
</dbReference>
<name>A0ABT2N6X7_9CYAN</name>
<evidence type="ECO:0000313" key="3">
    <source>
        <dbReference type="EMBL" id="MCT7977594.1"/>
    </source>
</evidence>
<keyword evidence="1" id="KW-0051">Antiviral defense</keyword>
<evidence type="ECO:0000256" key="1">
    <source>
        <dbReference type="ARBA" id="ARBA00023118"/>
    </source>
</evidence>
<proteinExistence type="predicted"/>
<comment type="caution">
    <text evidence="3">The sequence shown here is derived from an EMBL/GenBank/DDBJ whole genome shotgun (WGS) entry which is preliminary data.</text>
</comment>
<accession>A0ABT2N6X7</accession>
<sequence>MMTPLPEALPNWYEVIETEDRGWTPQTSDIVDKPENKEIRQAWNGTFYPPEAKEYSVSLSKLQILSPLQVGGGSFPEGGILPAQVGGVPWIPGSSIRGALLQWLVSRWSELPAEEQRFWETLVEGDKGGWAPRKIRFESVFLKKELEPFPLYSQQCWQIYNQPSNKLGIQWQVSPTTPPTNPSTFAVQVLLSTPPSQTEKQWLTQRLEEMLKEQGVGRGKASGFGRIGRSYPFTSRWEITLTGTKPTAQQQVVKEGKTVQHGIYRWTPQVLRATLRGYFTRIALSLLSPNDTETLTSKLFGGFSSPARLTLTSYLTQKQRSGNAGKGYTNIPAQDAHSTWIIRADCTPEFEDLIDNLLNIASRIGGLGPGWRRPPHVLSRFNGYRGNEFSLTPSSPEAIGTLIQTAREKIRHLAQEYQLRTFAQPKTVSSGIVSIWQGGREAWEEIVHGVCSTGNSGKPSWCGSSSTRPSGYAVREYAEYSWITVFDPQVEEALPDKGFTQIWPT</sequence>
<dbReference type="Pfam" id="PF03787">
    <property type="entry name" value="RAMPs"/>
    <property type="match status" value="1"/>
</dbReference>
<dbReference type="RefSeq" id="WP_261235055.1">
    <property type="nucleotide sequence ID" value="NZ_JAMXFA010000008.1"/>
</dbReference>
<dbReference type="EMBL" id="JAMXFA010000008">
    <property type="protein sequence ID" value="MCT7977594.1"/>
    <property type="molecule type" value="Genomic_DNA"/>
</dbReference>
<organism evidence="3 4">
    <name type="scientific">Laspinema olomoucense D3b</name>
    <dbReference type="NCBI Taxonomy" id="2953688"/>
    <lineage>
        <taxon>Bacteria</taxon>
        <taxon>Bacillati</taxon>
        <taxon>Cyanobacteriota</taxon>
        <taxon>Cyanophyceae</taxon>
        <taxon>Oscillatoriophycideae</taxon>
        <taxon>Oscillatoriales</taxon>
        <taxon>Laspinemataceae</taxon>
        <taxon>Laspinema</taxon>
        <taxon>Laspinema olomoucense</taxon>
    </lineage>
</organism>
<evidence type="ECO:0000313" key="4">
    <source>
        <dbReference type="Proteomes" id="UP001525961"/>
    </source>
</evidence>
<dbReference type="InterPro" id="IPR005537">
    <property type="entry name" value="RAMP_III_fam"/>
</dbReference>
<gene>
    <name evidence="3" type="ORF">NG792_07750</name>
</gene>
<dbReference type="CDD" id="cd09726">
    <property type="entry name" value="RAMP_I_III"/>
    <property type="match status" value="1"/>
</dbReference>
<protein>
    <submittedName>
        <fullName evidence="3">RAMP superfamily CRISPR-associated protein</fullName>
    </submittedName>
</protein>
<reference evidence="3 4" key="1">
    <citation type="journal article" date="2022" name="Front. Microbiol.">
        <title>High genomic differentiation and limited gene flow indicate recent cryptic speciation within the genus Laspinema (cyanobacteria).</title>
        <authorList>
            <person name="Stanojkovic A."/>
            <person name="Skoupy S."/>
            <person name="Skaloud P."/>
            <person name="Dvorak P."/>
        </authorList>
    </citation>
    <scope>NUCLEOTIDE SEQUENCE [LARGE SCALE GENOMIC DNA]</scope>
    <source>
        <strain evidence="3 4">D3b</strain>
    </source>
</reference>
<feature type="domain" description="CRISPR type III-associated protein" evidence="2">
    <location>
        <begin position="61"/>
        <end position="227"/>
    </location>
</feature>
<keyword evidence="4" id="KW-1185">Reference proteome</keyword>